<proteinExistence type="inferred from homology"/>
<evidence type="ECO:0000256" key="2">
    <source>
        <dbReference type="ARBA" id="ARBA00022679"/>
    </source>
</evidence>
<evidence type="ECO:0000259" key="4">
    <source>
        <dbReference type="Pfam" id="PF00370"/>
    </source>
</evidence>
<accession>A0ABS6EFC9</accession>
<feature type="domain" description="Carbohydrate kinase FGGY N-terminal" evidence="4">
    <location>
        <begin position="2"/>
        <end position="246"/>
    </location>
</feature>
<evidence type="ECO:0000256" key="1">
    <source>
        <dbReference type="ARBA" id="ARBA00009156"/>
    </source>
</evidence>
<dbReference type="InterPro" id="IPR050406">
    <property type="entry name" value="FGGY_Carb_Kinase"/>
</dbReference>
<keyword evidence="3 6" id="KW-0418">Kinase</keyword>
<dbReference type="InterPro" id="IPR018484">
    <property type="entry name" value="FGGY_N"/>
</dbReference>
<evidence type="ECO:0000259" key="5">
    <source>
        <dbReference type="Pfam" id="PF02782"/>
    </source>
</evidence>
<dbReference type="Pfam" id="PF00370">
    <property type="entry name" value="FGGY_N"/>
    <property type="match status" value="1"/>
</dbReference>
<organism evidence="6 7">
    <name type="scientific">Clostridium mobile</name>
    <dbReference type="NCBI Taxonomy" id="2841512"/>
    <lineage>
        <taxon>Bacteria</taxon>
        <taxon>Bacillati</taxon>
        <taxon>Bacillota</taxon>
        <taxon>Clostridia</taxon>
        <taxon>Eubacteriales</taxon>
        <taxon>Clostridiaceae</taxon>
        <taxon>Clostridium</taxon>
    </lineage>
</organism>
<keyword evidence="2" id="KW-0808">Transferase</keyword>
<dbReference type="PANTHER" id="PTHR43095">
    <property type="entry name" value="SUGAR KINASE"/>
    <property type="match status" value="1"/>
</dbReference>
<reference evidence="6 7" key="1">
    <citation type="submission" date="2021-06" db="EMBL/GenBank/DDBJ databases">
        <authorList>
            <person name="Sun Q."/>
            <person name="Li D."/>
        </authorList>
    </citation>
    <scope>NUCLEOTIDE SEQUENCE [LARGE SCALE GENOMIC DNA]</scope>
    <source>
        <strain evidence="6 7">MSJ-11</strain>
    </source>
</reference>
<gene>
    <name evidence="6" type="ORF">KQI86_06235</name>
</gene>
<dbReference type="InterPro" id="IPR000577">
    <property type="entry name" value="Carb_kinase_FGGY"/>
</dbReference>
<comment type="caution">
    <text evidence="6">The sequence shown here is derived from an EMBL/GenBank/DDBJ whole genome shotgun (WGS) entry which is preliminary data.</text>
</comment>
<dbReference type="Proteomes" id="UP000726170">
    <property type="component" value="Unassembled WGS sequence"/>
</dbReference>
<dbReference type="EMBL" id="JAHLQF010000002">
    <property type="protein sequence ID" value="MBU5483921.1"/>
    <property type="molecule type" value="Genomic_DNA"/>
</dbReference>
<protein>
    <submittedName>
        <fullName evidence="6">FGGY-family carbohydrate kinase</fullName>
    </submittedName>
</protein>
<sequence>MYFIGLDMGTQGVRGIITNYKGELICSSNIKFNVINCSNIEGFIEQDPSMWLNSAIDVLKDLVYKFKNTGKKVEDIKALSLDGTSGTIIFLDGNNKPLTNGIMYNDRRAYEESHIVQSYGKELSESLGYKFNFSYALPKILWVKNHRSNIYEKTKKILHQGDYILGNLIGIFCTSDYSNGLKTGYDLINKKWPDFIEKLGISKRILPKVVAPGEVIGNISGEISNITGLKTSTLVVGGCTDGYASSIASGMSKEGEFNTSLGTTITIKGIWNNIIKDKHGRIYSHLHPEGYWIVGGASNIGGKSLDSRFKKEEFDILNKELDKYAPTNIVMYPLIGKGERFPFVKEEAEGFIIGEPKDKAELYIAVLEGVGYIERLCYETIEDLGCKVKDYIFITGGGVKSKEWCQIRANILNKTLLIPEIWEAAMGAAILATSKTFYSSLTEGVENMVKIKEKIEPKYGQEKTYEERYEMFKDKCREKSYLI</sequence>
<feature type="domain" description="Carbohydrate kinase FGGY C-terminal" evidence="5">
    <location>
        <begin position="290"/>
        <end position="433"/>
    </location>
</feature>
<dbReference type="PIRSF" id="PIRSF000538">
    <property type="entry name" value="GlpK"/>
    <property type="match status" value="1"/>
</dbReference>
<dbReference type="InterPro" id="IPR018485">
    <property type="entry name" value="FGGY_C"/>
</dbReference>
<comment type="similarity">
    <text evidence="1">Belongs to the FGGY kinase family.</text>
</comment>
<evidence type="ECO:0000313" key="6">
    <source>
        <dbReference type="EMBL" id="MBU5483921.1"/>
    </source>
</evidence>
<name>A0ABS6EFC9_9CLOT</name>
<dbReference type="GO" id="GO:0016301">
    <property type="term" value="F:kinase activity"/>
    <property type="evidence" value="ECO:0007669"/>
    <property type="project" value="UniProtKB-KW"/>
</dbReference>
<keyword evidence="7" id="KW-1185">Reference proteome</keyword>
<dbReference type="Pfam" id="PF02782">
    <property type="entry name" value="FGGY_C"/>
    <property type="match status" value="1"/>
</dbReference>
<evidence type="ECO:0000313" key="7">
    <source>
        <dbReference type="Proteomes" id="UP000726170"/>
    </source>
</evidence>
<evidence type="ECO:0000256" key="3">
    <source>
        <dbReference type="ARBA" id="ARBA00022777"/>
    </source>
</evidence>
<dbReference type="CDD" id="cd07783">
    <property type="entry name" value="ASKHA_NBD_FGGY_SePSK_AtXK1-like"/>
    <property type="match status" value="1"/>
</dbReference>
<dbReference type="RefSeq" id="WP_216438421.1">
    <property type="nucleotide sequence ID" value="NZ_JAHLQF010000002.1"/>
</dbReference>